<name>A0A316WPZ5_9FLAO</name>
<comment type="caution">
    <text evidence="1">The sequence shown here is derived from an EMBL/GenBank/DDBJ whole genome shotgun (WGS) entry which is preliminary data.</text>
</comment>
<reference evidence="1" key="1">
    <citation type="submission" date="2018-04" db="EMBL/GenBank/DDBJ databases">
        <title>Draft Genome Sequences of Chryseobacterium lactis NCTC11390T isolated from milk, Chryseobacterium oncorhynchi 701B-08T from rainbow trout, and Chryseobacterium viscerum 687B-08T from diseased fish.</title>
        <authorList>
            <person name="Jeong J.-J."/>
            <person name="Lee Y.J."/>
            <person name="Pathiraja D."/>
            <person name="Park B."/>
            <person name="Choi I.-G."/>
            <person name="Kim K.D."/>
        </authorList>
    </citation>
    <scope>NUCLEOTIDE SEQUENCE [LARGE SCALE GENOMIC DNA]</scope>
    <source>
        <strain evidence="1">701B-08</strain>
    </source>
</reference>
<dbReference type="AlphaFoldDB" id="A0A316WPZ5"/>
<dbReference type="Proteomes" id="UP000236182">
    <property type="component" value="Unassembled WGS sequence"/>
</dbReference>
<evidence type="ECO:0000313" key="1">
    <source>
        <dbReference type="EMBL" id="PWN63355.1"/>
    </source>
</evidence>
<protein>
    <submittedName>
        <fullName evidence="1">Uncharacterized protein</fullName>
    </submittedName>
</protein>
<keyword evidence="2" id="KW-1185">Reference proteome</keyword>
<evidence type="ECO:0000313" key="2">
    <source>
        <dbReference type="Proteomes" id="UP000236182"/>
    </source>
</evidence>
<sequence length="165" mass="19521">MDRNYFLSYSQIAFLLLMSAIGKLNTRFVSVTMGSKFELLHYTGINKIGSHQLMENKKIQKNVNGKSYHHTKDDHTSQYIIFHNRTLQNNPPIINDKDFFLFSVENMKFISVQYKWREHYLSDNENTRMVFEKVKKFIINSFKLIDGFKCIIKIPDKLATPLNIF</sequence>
<proteinExistence type="predicted"/>
<accession>A0A316WPZ5</accession>
<gene>
    <name evidence="1" type="ORF">C1638_014925</name>
</gene>
<dbReference type="RefSeq" id="WP_109622254.1">
    <property type="nucleotide sequence ID" value="NZ_PPEI02000004.1"/>
</dbReference>
<organism evidence="1 2">
    <name type="scientific">Chryseobacterium oncorhynchi</name>
    <dbReference type="NCBI Taxonomy" id="741074"/>
    <lineage>
        <taxon>Bacteria</taxon>
        <taxon>Pseudomonadati</taxon>
        <taxon>Bacteroidota</taxon>
        <taxon>Flavobacteriia</taxon>
        <taxon>Flavobacteriales</taxon>
        <taxon>Weeksellaceae</taxon>
        <taxon>Chryseobacterium group</taxon>
        <taxon>Chryseobacterium</taxon>
    </lineage>
</organism>
<dbReference type="OrthoDB" id="1274126at2"/>
<dbReference type="EMBL" id="PPEI02000004">
    <property type="protein sequence ID" value="PWN63355.1"/>
    <property type="molecule type" value="Genomic_DNA"/>
</dbReference>